<dbReference type="OrthoDB" id="7618373at2"/>
<evidence type="ECO:0000256" key="1">
    <source>
        <dbReference type="ARBA" id="ARBA00023015"/>
    </source>
</evidence>
<keyword evidence="1" id="KW-0805">Transcription regulation</keyword>
<keyword evidence="3" id="KW-0804">Transcription</keyword>
<keyword evidence="6" id="KW-1185">Reference proteome</keyword>
<organism evidence="5 6">
    <name type="scientific">Gemmobacter megaterium</name>
    <dbReference type="NCBI Taxonomy" id="1086013"/>
    <lineage>
        <taxon>Bacteria</taxon>
        <taxon>Pseudomonadati</taxon>
        <taxon>Pseudomonadota</taxon>
        <taxon>Alphaproteobacteria</taxon>
        <taxon>Rhodobacterales</taxon>
        <taxon>Paracoccaceae</taxon>
        <taxon>Gemmobacter</taxon>
    </lineage>
</organism>
<keyword evidence="2" id="KW-0238">DNA-binding</keyword>
<dbReference type="Gene3D" id="1.10.10.10">
    <property type="entry name" value="Winged helix-like DNA-binding domain superfamily/Winged helix DNA-binding domain"/>
    <property type="match status" value="1"/>
</dbReference>
<evidence type="ECO:0000256" key="3">
    <source>
        <dbReference type="ARBA" id="ARBA00023163"/>
    </source>
</evidence>
<dbReference type="InterPro" id="IPR008920">
    <property type="entry name" value="TF_FadR/GntR_C"/>
</dbReference>
<dbReference type="PANTHER" id="PTHR43537:SF39">
    <property type="entry name" value="HTH-TYPE TRANSCRIPTIONAL REGULATOR MCBR"/>
    <property type="match status" value="1"/>
</dbReference>
<dbReference type="SMART" id="SM00895">
    <property type="entry name" value="FCD"/>
    <property type="match status" value="1"/>
</dbReference>
<evidence type="ECO:0000256" key="2">
    <source>
        <dbReference type="ARBA" id="ARBA00023125"/>
    </source>
</evidence>
<dbReference type="InterPro" id="IPR036388">
    <property type="entry name" value="WH-like_DNA-bd_sf"/>
</dbReference>
<dbReference type="Gene3D" id="1.20.120.530">
    <property type="entry name" value="GntR ligand-binding domain-like"/>
    <property type="match status" value="1"/>
</dbReference>
<dbReference type="STRING" id="1086013.SAMN05421774_103336"/>
<dbReference type="AlphaFoldDB" id="A0A1N7NEY2"/>
<dbReference type="RefSeq" id="WP_076531119.1">
    <property type="nucleotide sequence ID" value="NZ_BMEH01000003.1"/>
</dbReference>
<dbReference type="InterPro" id="IPR000524">
    <property type="entry name" value="Tscrpt_reg_HTH_GntR"/>
</dbReference>
<name>A0A1N7NEY2_9RHOB</name>
<evidence type="ECO:0000313" key="6">
    <source>
        <dbReference type="Proteomes" id="UP000186141"/>
    </source>
</evidence>
<dbReference type="Pfam" id="PF00392">
    <property type="entry name" value="GntR"/>
    <property type="match status" value="1"/>
</dbReference>
<gene>
    <name evidence="5" type="ORF">SAMN05421774_103336</name>
</gene>
<evidence type="ECO:0000259" key="4">
    <source>
        <dbReference type="PROSITE" id="PS50949"/>
    </source>
</evidence>
<reference evidence="5 6" key="1">
    <citation type="submission" date="2017-01" db="EMBL/GenBank/DDBJ databases">
        <authorList>
            <person name="Mah S.A."/>
            <person name="Swanson W.J."/>
            <person name="Moy G.W."/>
            <person name="Vacquier V.D."/>
        </authorList>
    </citation>
    <scope>NUCLEOTIDE SEQUENCE [LARGE SCALE GENOMIC DNA]</scope>
    <source>
        <strain evidence="5 6">DSM 26375</strain>
    </source>
</reference>
<dbReference type="EMBL" id="FTOT01000003">
    <property type="protein sequence ID" value="SIS96739.1"/>
    <property type="molecule type" value="Genomic_DNA"/>
</dbReference>
<dbReference type="InterPro" id="IPR011711">
    <property type="entry name" value="GntR_C"/>
</dbReference>
<dbReference type="InterPro" id="IPR036390">
    <property type="entry name" value="WH_DNA-bd_sf"/>
</dbReference>
<dbReference type="SUPFAM" id="SSF48008">
    <property type="entry name" value="GntR ligand-binding domain-like"/>
    <property type="match status" value="1"/>
</dbReference>
<protein>
    <submittedName>
        <fullName evidence="5">Transcriptional regulator, GntR family</fullName>
    </submittedName>
</protein>
<dbReference type="GO" id="GO:0003700">
    <property type="term" value="F:DNA-binding transcription factor activity"/>
    <property type="evidence" value="ECO:0007669"/>
    <property type="project" value="InterPro"/>
</dbReference>
<dbReference type="Proteomes" id="UP000186141">
    <property type="component" value="Unassembled WGS sequence"/>
</dbReference>
<dbReference type="Pfam" id="PF07729">
    <property type="entry name" value="FCD"/>
    <property type="match status" value="1"/>
</dbReference>
<proteinExistence type="predicted"/>
<accession>A0A1N7NEY2</accession>
<dbReference type="GO" id="GO:0003677">
    <property type="term" value="F:DNA binding"/>
    <property type="evidence" value="ECO:0007669"/>
    <property type="project" value="UniProtKB-KW"/>
</dbReference>
<dbReference type="SMART" id="SM00345">
    <property type="entry name" value="HTH_GNTR"/>
    <property type="match status" value="1"/>
</dbReference>
<sequence length="236" mass="25901">MAPKTASKGLQPILERQTVQDQVYAQLREALIAGAFEAKEAFTIAGLADRFQVSHMPVREALRRLAAESALRIAPSGTAYVPDLSADELEDITRARVIIEGATTAIAFDHLDDDDLAQLQAIVARHHASGLAGNTPAMTAANREFHFHIYRAAQSPVLMSQIENLWLRSGPYVRILSDRMEQLLKTALRDSFTAHHESVCKALAIRDADAFRAAMEADIRASHLLLRQLIAEATAP</sequence>
<dbReference type="SUPFAM" id="SSF46785">
    <property type="entry name" value="Winged helix' DNA-binding domain"/>
    <property type="match status" value="1"/>
</dbReference>
<dbReference type="PROSITE" id="PS50949">
    <property type="entry name" value="HTH_GNTR"/>
    <property type="match status" value="1"/>
</dbReference>
<feature type="domain" description="HTH gntR-type" evidence="4">
    <location>
        <begin position="17"/>
        <end position="84"/>
    </location>
</feature>
<evidence type="ECO:0000313" key="5">
    <source>
        <dbReference type="EMBL" id="SIS96739.1"/>
    </source>
</evidence>
<dbReference type="PANTHER" id="PTHR43537">
    <property type="entry name" value="TRANSCRIPTIONAL REGULATOR, GNTR FAMILY"/>
    <property type="match status" value="1"/>
</dbReference>